<protein>
    <submittedName>
        <fullName evidence="2">Uncharacterized protein</fullName>
    </submittedName>
</protein>
<dbReference type="PANTHER" id="PTHR34956:SF2">
    <property type="entry name" value="OS05G0397300 PROTEIN"/>
    <property type="match status" value="1"/>
</dbReference>
<organism evidence="2 3">
    <name type="scientific">Acorus calamus</name>
    <name type="common">Sweet flag</name>
    <dbReference type="NCBI Taxonomy" id="4465"/>
    <lineage>
        <taxon>Eukaryota</taxon>
        <taxon>Viridiplantae</taxon>
        <taxon>Streptophyta</taxon>
        <taxon>Embryophyta</taxon>
        <taxon>Tracheophyta</taxon>
        <taxon>Spermatophyta</taxon>
        <taxon>Magnoliopsida</taxon>
        <taxon>Liliopsida</taxon>
        <taxon>Acoraceae</taxon>
        <taxon>Acorus</taxon>
    </lineage>
</organism>
<proteinExistence type="predicted"/>
<accession>A0AAV9CR07</accession>
<name>A0AAV9CR07_ACOCL</name>
<dbReference type="AlphaFoldDB" id="A0AAV9CR07"/>
<dbReference type="Proteomes" id="UP001180020">
    <property type="component" value="Unassembled WGS sequence"/>
</dbReference>
<sequence>MHSLPSIKRTPLASAIHRVQFDKHRQIMDVEEDVFFAHISKRIALLILDDEDEGFIPDCPSANLQAFSDSVVHPMPPSIIPYEQGCRSKGTGVFIPRCSVPRRKNRSTKSTSHKNNNLHNQQQQQPDKSRTIHRGSNGDRSGLPCYNNSKWLK</sequence>
<evidence type="ECO:0000313" key="2">
    <source>
        <dbReference type="EMBL" id="KAK1291561.1"/>
    </source>
</evidence>
<comment type="caution">
    <text evidence="2">The sequence shown here is derived from an EMBL/GenBank/DDBJ whole genome shotgun (WGS) entry which is preliminary data.</text>
</comment>
<reference evidence="2" key="1">
    <citation type="journal article" date="2023" name="Nat. Commun.">
        <title>Diploid and tetraploid genomes of Acorus and the evolution of monocots.</title>
        <authorList>
            <person name="Ma L."/>
            <person name="Liu K.W."/>
            <person name="Li Z."/>
            <person name="Hsiao Y.Y."/>
            <person name="Qi Y."/>
            <person name="Fu T."/>
            <person name="Tang G.D."/>
            <person name="Zhang D."/>
            <person name="Sun W.H."/>
            <person name="Liu D.K."/>
            <person name="Li Y."/>
            <person name="Chen G.Z."/>
            <person name="Liu X.D."/>
            <person name="Liao X.Y."/>
            <person name="Jiang Y.T."/>
            <person name="Yu X."/>
            <person name="Hao Y."/>
            <person name="Huang J."/>
            <person name="Zhao X.W."/>
            <person name="Ke S."/>
            <person name="Chen Y.Y."/>
            <person name="Wu W.L."/>
            <person name="Hsu J.L."/>
            <person name="Lin Y.F."/>
            <person name="Huang M.D."/>
            <person name="Li C.Y."/>
            <person name="Huang L."/>
            <person name="Wang Z.W."/>
            <person name="Zhao X."/>
            <person name="Zhong W.Y."/>
            <person name="Peng D.H."/>
            <person name="Ahmad S."/>
            <person name="Lan S."/>
            <person name="Zhang J.S."/>
            <person name="Tsai W.C."/>
            <person name="Van de Peer Y."/>
            <person name="Liu Z.J."/>
        </authorList>
    </citation>
    <scope>NUCLEOTIDE SEQUENCE</scope>
    <source>
        <strain evidence="2">CP</strain>
    </source>
</reference>
<keyword evidence="3" id="KW-1185">Reference proteome</keyword>
<reference evidence="2" key="2">
    <citation type="submission" date="2023-06" db="EMBL/GenBank/DDBJ databases">
        <authorList>
            <person name="Ma L."/>
            <person name="Liu K.-W."/>
            <person name="Li Z."/>
            <person name="Hsiao Y.-Y."/>
            <person name="Qi Y."/>
            <person name="Fu T."/>
            <person name="Tang G."/>
            <person name="Zhang D."/>
            <person name="Sun W.-H."/>
            <person name="Liu D.-K."/>
            <person name="Li Y."/>
            <person name="Chen G.-Z."/>
            <person name="Liu X.-D."/>
            <person name="Liao X.-Y."/>
            <person name="Jiang Y.-T."/>
            <person name="Yu X."/>
            <person name="Hao Y."/>
            <person name="Huang J."/>
            <person name="Zhao X.-W."/>
            <person name="Ke S."/>
            <person name="Chen Y.-Y."/>
            <person name="Wu W.-L."/>
            <person name="Hsu J.-L."/>
            <person name="Lin Y.-F."/>
            <person name="Huang M.-D."/>
            <person name="Li C.-Y."/>
            <person name="Huang L."/>
            <person name="Wang Z.-W."/>
            <person name="Zhao X."/>
            <person name="Zhong W.-Y."/>
            <person name="Peng D.-H."/>
            <person name="Ahmad S."/>
            <person name="Lan S."/>
            <person name="Zhang J.-S."/>
            <person name="Tsai W.-C."/>
            <person name="Van De Peer Y."/>
            <person name="Liu Z.-J."/>
        </authorList>
    </citation>
    <scope>NUCLEOTIDE SEQUENCE</scope>
    <source>
        <strain evidence="2">CP</strain>
        <tissue evidence="2">Leaves</tissue>
    </source>
</reference>
<gene>
    <name evidence="2" type="ORF">QJS10_CPB17g01897</name>
</gene>
<evidence type="ECO:0000313" key="3">
    <source>
        <dbReference type="Proteomes" id="UP001180020"/>
    </source>
</evidence>
<feature type="compositionally biased region" description="Low complexity" evidence="1">
    <location>
        <begin position="115"/>
        <end position="125"/>
    </location>
</feature>
<feature type="region of interest" description="Disordered" evidence="1">
    <location>
        <begin position="99"/>
        <end position="153"/>
    </location>
</feature>
<dbReference type="EMBL" id="JAUJYO010000017">
    <property type="protein sequence ID" value="KAK1291561.1"/>
    <property type="molecule type" value="Genomic_DNA"/>
</dbReference>
<dbReference type="PANTHER" id="PTHR34956">
    <property type="entry name" value="OS05G0397300 PROTEIN"/>
    <property type="match status" value="1"/>
</dbReference>
<evidence type="ECO:0000256" key="1">
    <source>
        <dbReference type="SAM" id="MobiDB-lite"/>
    </source>
</evidence>